<dbReference type="GO" id="GO:0000184">
    <property type="term" value="P:nuclear-transcribed mRNA catabolic process, nonsense-mediated decay"/>
    <property type="evidence" value="ECO:0007669"/>
    <property type="project" value="UniProtKB-KW"/>
</dbReference>
<dbReference type="OrthoDB" id="6513042at2759"/>
<keyword evidence="7" id="KW-0378">Hydrolase</keyword>
<keyword evidence="10" id="KW-0067">ATP-binding</keyword>
<organism evidence="18 19">
    <name type="scientific">Smittium megazygosporum</name>
    <dbReference type="NCBI Taxonomy" id="133381"/>
    <lineage>
        <taxon>Eukaryota</taxon>
        <taxon>Fungi</taxon>
        <taxon>Fungi incertae sedis</taxon>
        <taxon>Zoopagomycota</taxon>
        <taxon>Kickxellomycotina</taxon>
        <taxon>Harpellomycetes</taxon>
        <taxon>Harpellales</taxon>
        <taxon>Legeriomycetaceae</taxon>
        <taxon>Smittium</taxon>
    </lineage>
</organism>
<dbReference type="GO" id="GO:0008270">
    <property type="term" value="F:zinc ion binding"/>
    <property type="evidence" value="ECO:0007669"/>
    <property type="project" value="UniProtKB-UniRule"/>
</dbReference>
<dbReference type="GO" id="GO:0003724">
    <property type="term" value="F:RNA helicase activity"/>
    <property type="evidence" value="ECO:0007669"/>
    <property type="project" value="UniProtKB-EC"/>
</dbReference>
<evidence type="ECO:0000256" key="8">
    <source>
        <dbReference type="ARBA" id="ARBA00022806"/>
    </source>
</evidence>
<gene>
    <name evidence="18" type="ORF">BB560_002936</name>
</gene>
<evidence type="ECO:0000259" key="17">
    <source>
        <dbReference type="PROSITE" id="PS51997"/>
    </source>
</evidence>
<dbReference type="InterPro" id="IPR041677">
    <property type="entry name" value="DNA2/NAM7_AAA_11"/>
</dbReference>
<feature type="region of interest" description="C3H" evidence="15">
    <location>
        <begin position="95"/>
        <end position="127"/>
    </location>
</feature>
<dbReference type="Pfam" id="PF13087">
    <property type="entry name" value="AAA_12"/>
    <property type="match status" value="1"/>
</dbReference>
<accession>A0A2T9ZDC6</accession>
<dbReference type="InterPro" id="IPR003593">
    <property type="entry name" value="AAA+_ATPase"/>
</dbReference>
<keyword evidence="19" id="KW-1185">Reference proteome</keyword>
<evidence type="ECO:0000313" key="19">
    <source>
        <dbReference type="Proteomes" id="UP000245609"/>
    </source>
</evidence>
<evidence type="ECO:0000256" key="2">
    <source>
        <dbReference type="ARBA" id="ARBA00007913"/>
    </source>
</evidence>
<dbReference type="InterPro" id="IPR045055">
    <property type="entry name" value="DNA2/NAM7-like"/>
</dbReference>
<dbReference type="GO" id="GO:0005524">
    <property type="term" value="F:ATP binding"/>
    <property type="evidence" value="ECO:0007669"/>
    <property type="project" value="UniProtKB-KW"/>
</dbReference>
<dbReference type="InterPro" id="IPR018999">
    <property type="entry name" value="UPF1_CH/ZBD"/>
</dbReference>
<protein>
    <recommendedName>
        <fullName evidence="17">Upf1 domain-containing protein</fullName>
    </recommendedName>
</protein>
<dbReference type="Pfam" id="PF18141">
    <property type="entry name" value="UPF1_1B_dom"/>
    <property type="match status" value="1"/>
</dbReference>
<dbReference type="Pfam" id="PF13086">
    <property type="entry name" value="AAA_11"/>
    <property type="match status" value="2"/>
</dbReference>
<evidence type="ECO:0000256" key="7">
    <source>
        <dbReference type="ARBA" id="ARBA00022801"/>
    </source>
</evidence>
<dbReference type="CDD" id="cd21400">
    <property type="entry name" value="ZBD_UPF1-like"/>
    <property type="match status" value="1"/>
</dbReference>
<evidence type="ECO:0000256" key="15">
    <source>
        <dbReference type="PROSITE-ProRule" id="PRU01341"/>
    </source>
</evidence>
<feature type="domain" description="Upf1" evidence="17">
    <location>
        <begin position="87"/>
        <end position="244"/>
    </location>
</feature>
<feature type="region of interest" description="Disordered" evidence="16">
    <location>
        <begin position="1"/>
        <end position="53"/>
    </location>
</feature>
<feature type="region of interest" description="CC/SHH/C" evidence="15">
    <location>
        <begin position="109"/>
        <end position="137"/>
    </location>
</feature>
<sequence>MKTPRQKNWVSLDAYETASQAVDRTSDKKPSQPTTSASMNEKPVTADNSATSPVNLKSFRSMKITDPEEFTPNSAVVSDIDDDEDEDSELPEHACIYCGIHNPDCVVKCLGCKKWFCNSRGSTSAAHIVTHLVKARHKEIQLHEKGPLGDITLECYNCGCHNVFLLGYIPAKSDAVVVILCRYPCASNPSSKDMLWDASKWQPLIGDRSFLPWLVGVPSARDLSMSKKITMPQIDRLEELWKNNASMTVQDLELPSEEEEPQKLKLAIGDELLLSFKDRSQFDWSSKGFVIKLPDNKNDEVCLELTRFDAPTDYTNSFCIDFIYKSTSYDRMQAAMKTFALDETSVSGYLYHKLLGHSIQPQSLKTSFPKSFKAPGLPELNYSQIAAIKQVLTQPLSLIQGPPGTGKTVTSSTLVYHLAKSNPGQILVCAPSNVAVDQLTEKISLTGLRVVRLTAKNREEINSSVSNLTLHEQVKANDTIPEFQKLVKLKSDQGELSRQDEKRYKRLKRLAEKEILNSANVILCTCVAAGDPRLKKFRFHTVLIDECTQASEPEALIPLVLGAKQVVLVGDHQQLGPVIMNKKAANAGLNQSIFERLIKLGVRPHILSIQYRMHPSLSEFSSNYFYNGSLQNGVGVAQRASESVDSLWPVKNCPMIFYTCTGSEEISSSGTSYLNRVEASNCEKVVTKLLKSGVLPSQIGIITPYEGQRSWIVHQMPTTGTMRSDLYSNIEVTSVDAFQGREKDYIILSCVRSNDHQGIGFLNDPRRLNVSLTRARYGLIILGNPKILSKNFIWHALIVHYRNNKCLVEGPLSALRQSTVKLSVPRNNTFALDERLLNSNNASSYKTLVPDMKDTGKINSTPLSAIMEDSPTGFIQPYPGFKLEVKGNSNYSQPESLTPTTNSVIGEPLENNANSSSQKNAYSSLLGFQSLMSQSSLSNNQPSLGPTFLNQLTSDMGNIHTQPNNAYPDSSSSGMYPKYFPADSEFPPIYGQRSSILDGQQPSMGASNSNKVSRLQFNLKKGISYDPIQTQENIQLQSQANPGFFNKITQSLLSQSEFSLQSEIKESDFSLQTQDYTPY</sequence>
<dbReference type="PANTHER" id="PTHR10887">
    <property type="entry name" value="DNA2/NAM7 HELICASE FAMILY"/>
    <property type="match status" value="1"/>
</dbReference>
<dbReference type="Proteomes" id="UP000245609">
    <property type="component" value="Unassembled WGS sequence"/>
</dbReference>
<dbReference type="EMBL" id="MBFS01000390">
    <property type="protein sequence ID" value="PVV02604.1"/>
    <property type="molecule type" value="Genomic_DNA"/>
</dbReference>
<dbReference type="Gene3D" id="2.40.30.230">
    <property type="match status" value="1"/>
</dbReference>
<keyword evidence="4 15" id="KW-0479">Metal-binding</keyword>
<dbReference type="InterPro" id="IPR027417">
    <property type="entry name" value="P-loop_NTPase"/>
</dbReference>
<evidence type="ECO:0000256" key="13">
    <source>
        <dbReference type="ARBA" id="ARBA00049390"/>
    </source>
</evidence>
<keyword evidence="8" id="KW-0347">Helicase</keyword>
<evidence type="ECO:0000256" key="1">
    <source>
        <dbReference type="ARBA" id="ARBA00004496"/>
    </source>
</evidence>
<keyword evidence="9 15" id="KW-0862">Zinc</keyword>
<dbReference type="SMART" id="SM00487">
    <property type="entry name" value="DEXDc"/>
    <property type="match status" value="1"/>
</dbReference>
<dbReference type="FunFam" id="3.40.50.300:FF:000097">
    <property type="entry name" value="Regulator of nonsense transcripts 1"/>
    <property type="match status" value="1"/>
</dbReference>
<evidence type="ECO:0000256" key="14">
    <source>
        <dbReference type="ARBA" id="ARBA00055561"/>
    </source>
</evidence>
<comment type="similarity">
    <text evidence="2">Belongs to the DNA2/NAM7 helicase family.</text>
</comment>
<dbReference type="PROSITE" id="PS51997">
    <property type="entry name" value="UPF1_CH_RICH"/>
    <property type="match status" value="1"/>
</dbReference>
<evidence type="ECO:0000256" key="3">
    <source>
        <dbReference type="ARBA" id="ARBA00022490"/>
    </source>
</evidence>
<dbReference type="Pfam" id="PF09416">
    <property type="entry name" value="UPF1_Zn_bind"/>
    <property type="match status" value="1"/>
</dbReference>
<comment type="caution">
    <text evidence="18">The sequence shown here is derived from an EMBL/GenBank/DDBJ whole genome shotgun (WGS) entry which is preliminary data.</text>
</comment>
<dbReference type="GO" id="GO:0003723">
    <property type="term" value="F:RNA binding"/>
    <property type="evidence" value="ECO:0007669"/>
    <property type="project" value="InterPro"/>
</dbReference>
<evidence type="ECO:0000256" key="4">
    <source>
        <dbReference type="ARBA" id="ARBA00022723"/>
    </source>
</evidence>
<dbReference type="AlphaFoldDB" id="A0A2T9ZDC6"/>
<comment type="function">
    <text evidence="14">RNA-dependent helicase required for nonsense-mediated decay (NMD) of aberrant mRNAs containing premature stop codons and modulates the expression level of normal mRNAs. Also capable of unwinding double-stranded DNA and translocating on single-stranded DNA.</text>
</comment>
<comment type="catalytic activity">
    <reaction evidence="12">
        <text>ATP + H2O = ADP + phosphate + H(+)</text>
        <dbReference type="Rhea" id="RHEA:13065"/>
        <dbReference type="ChEBI" id="CHEBI:15377"/>
        <dbReference type="ChEBI" id="CHEBI:15378"/>
        <dbReference type="ChEBI" id="CHEBI:30616"/>
        <dbReference type="ChEBI" id="CHEBI:43474"/>
        <dbReference type="ChEBI" id="CHEBI:456216"/>
        <dbReference type="EC" id="3.6.4.12"/>
    </reaction>
    <physiologicalReaction direction="left-to-right" evidence="12">
        <dbReference type="Rhea" id="RHEA:13066"/>
    </physiologicalReaction>
</comment>
<keyword evidence="6 15" id="KW-0863">Zinc-finger</keyword>
<keyword evidence="5" id="KW-0547">Nucleotide-binding</keyword>
<evidence type="ECO:0000256" key="11">
    <source>
        <dbReference type="ARBA" id="ARBA00023161"/>
    </source>
</evidence>
<evidence type="ECO:0000313" key="18">
    <source>
        <dbReference type="EMBL" id="PVV02604.1"/>
    </source>
</evidence>
<feature type="region of interest" description="C4" evidence="15">
    <location>
        <begin position="155"/>
        <end position="185"/>
    </location>
</feature>
<dbReference type="Gene3D" id="6.10.140.1240">
    <property type="match status" value="1"/>
</dbReference>
<name>A0A2T9ZDC6_9FUNG</name>
<reference evidence="18 19" key="1">
    <citation type="journal article" date="2018" name="MBio">
        <title>Comparative Genomics Reveals the Core Gene Toolbox for the Fungus-Insect Symbiosis.</title>
        <authorList>
            <person name="Wang Y."/>
            <person name="Stata M."/>
            <person name="Wang W."/>
            <person name="Stajich J.E."/>
            <person name="White M.M."/>
            <person name="Moncalvo J.M."/>
        </authorList>
    </citation>
    <scope>NUCLEOTIDE SEQUENCE [LARGE SCALE GENOMIC DNA]</scope>
    <source>
        <strain evidence="18 19">SC-DP-2</strain>
    </source>
</reference>
<evidence type="ECO:0000256" key="5">
    <source>
        <dbReference type="ARBA" id="ARBA00022741"/>
    </source>
</evidence>
<evidence type="ECO:0000256" key="6">
    <source>
        <dbReference type="ARBA" id="ARBA00022771"/>
    </source>
</evidence>
<dbReference type="STRING" id="133381.A0A2T9ZDC6"/>
<dbReference type="GO" id="GO:0005737">
    <property type="term" value="C:cytoplasm"/>
    <property type="evidence" value="ECO:0007669"/>
    <property type="project" value="UniProtKB-SubCell"/>
</dbReference>
<evidence type="ECO:0000256" key="16">
    <source>
        <dbReference type="SAM" id="MobiDB-lite"/>
    </source>
</evidence>
<keyword evidence="3" id="KW-0963">Cytoplasm</keyword>
<dbReference type="SUPFAM" id="SSF52540">
    <property type="entry name" value="P-loop containing nucleoside triphosphate hydrolases"/>
    <property type="match status" value="1"/>
</dbReference>
<dbReference type="PANTHER" id="PTHR10887:SF364">
    <property type="entry name" value="REGULATOR OF NONSENSE TRANSCRIPTS 1"/>
    <property type="match status" value="1"/>
</dbReference>
<evidence type="ECO:0000256" key="12">
    <source>
        <dbReference type="ARBA" id="ARBA00048432"/>
    </source>
</evidence>
<dbReference type="CDD" id="cd18039">
    <property type="entry name" value="DEXXQc_UPF1"/>
    <property type="match status" value="1"/>
</dbReference>
<evidence type="ECO:0000256" key="9">
    <source>
        <dbReference type="ARBA" id="ARBA00022833"/>
    </source>
</evidence>
<keyword evidence="11" id="KW-0866">Nonsense-mediated mRNA decay</keyword>
<dbReference type="Gene3D" id="3.40.50.300">
    <property type="entry name" value="P-loop containing nucleotide triphosphate hydrolases"/>
    <property type="match status" value="2"/>
</dbReference>
<dbReference type="GO" id="GO:0016787">
    <property type="term" value="F:hydrolase activity"/>
    <property type="evidence" value="ECO:0007669"/>
    <property type="project" value="UniProtKB-KW"/>
</dbReference>
<dbReference type="InterPro" id="IPR014001">
    <property type="entry name" value="Helicase_ATP-bd"/>
</dbReference>
<dbReference type="InterPro" id="IPR041679">
    <property type="entry name" value="DNA2/NAM7-like_C"/>
</dbReference>
<dbReference type="CDD" id="cd18808">
    <property type="entry name" value="SF1_C_Upf1"/>
    <property type="match status" value="1"/>
</dbReference>
<dbReference type="SMART" id="SM00382">
    <property type="entry name" value="AAA"/>
    <property type="match status" value="1"/>
</dbReference>
<evidence type="ECO:0000256" key="10">
    <source>
        <dbReference type="ARBA" id="ARBA00022840"/>
    </source>
</evidence>
<comment type="catalytic activity">
    <reaction evidence="13">
        <text>ATP + H2O = ADP + phosphate + H(+)</text>
        <dbReference type="Rhea" id="RHEA:13065"/>
        <dbReference type="ChEBI" id="CHEBI:15377"/>
        <dbReference type="ChEBI" id="CHEBI:15378"/>
        <dbReference type="ChEBI" id="CHEBI:30616"/>
        <dbReference type="ChEBI" id="CHEBI:43474"/>
        <dbReference type="ChEBI" id="CHEBI:456216"/>
        <dbReference type="EC" id="3.6.4.13"/>
    </reaction>
    <physiologicalReaction direction="left-to-right" evidence="13">
        <dbReference type="Rhea" id="RHEA:13066"/>
    </physiologicalReaction>
</comment>
<dbReference type="InterPro" id="IPR047187">
    <property type="entry name" value="SF1_C_Upf1"/>
</dbReference>
<comment type="subcellular location">
    <subcellularLocation>
        <location evidence="1">Cytoplasm</location>
    </subcellularLocation>
</comment>
<dbReference type="GO" id="GO:0003678">
    <property type="term" value="F:DNA helicase activity"/>
    <property type="evidence" value="ECO:0007669"/>
    <property type="project" value="UniProtKB-EC"/>
</dbReference>
<proteinExistence type="inferred from homology"/>
<dbReference type="InterPro" id="IPR040812">
    <property type="entry name" value="UPF1_1B_dom"/>
</dbReference>
<dbReference type="CDD" id="cd21407">
    <property type="entry name" value="1B_UPF1-like"/>
    <property type="match status" value="1"/>
</dbReference>